<reference evidence="1 2" key="1">
    <citation type="journal article" date="2019" name="Nat. Ecol. Evol.">
        <title>Megaphylogeny resolves global patterns of mushroom evolution.</title>
        <authorList>
            <person name="Varga T."/>
            <person name="Krizsan K."/>
            <person name="Foldi C."/>
            <person name="Dima B."/>
            <person name="Sanchez-Garcia M."/>
            <person name="Sanchez-Ramirez S."/>
            <person name="Szollosi G.J."/>
            <person name="Szarkandi J.G."/>
            <person name="Papp V."/>
            <person name="Albert L."/>
            <person name="Andreopoulos W."/>
            <person name="Angelini C."/>
            <person name="Antonin V."/>
            <person name="Barry K.W."/>
            <person name="Bougher N.L."/>
            <person name="Buchanan P."/>
            <person name="Buyck B."/>
            <person name="Bense V."/>
            <person name="Catcheside P."/>
            <person name="Chovatia M."/>
            <person name="Cooper J."/>
            <person name="Damon W."/>
            <person name="Desjardin D."/>
            <person name="Finy P."/>
            <person name="Geml J."/>
            <person name="Haridas S."/>
            <person name="Hughes K."/>
            <person name="Justo A."/>
            <person name="Karasinski D."/>
            <person name="Kautmanova I."/>
            <person name="Kiss B."/>
            <person name="Kocsube S."/>
            <person name="Kotiranta H."/>
            <person name="LaButti K.M."/>
            <person name="Lechner B.E."/>
            <person name="Liimatainen K."/>
            <person name="Lipzen A."/>
            <person name="Lukacs Z."/>
            <person name="Mihaltcheva S."/>
            <person name="Morgado L.N."/>
            <person name="Niskanen T."/>
            <person name="Noordeloos M.E."/>
            <person name="Ohm R.A."/>
            <person name="Ortiz-Santana B."/>
            <person name="Ovrebo C."/>
            <person name="Racz N."/>
            <person name="Riley R."/>
            <person name="Savchenko A."/>
            <person name="Shiryaev A."/>
            <person name="Soop K."/>
            <person name="Spirin V."/>
            <person name="Szebenyi C."/>
            <person name="Tomsovsky M."/>
            <person name="Tulloss R.E."/>
            <person name="Uehling J."/>
            <person name="Grigoriev I.V."/>
            <person name="Vagvolgyi C."/>
            <person name="Papp T."/>
            <person name="Martin F.M."/>
            <person name="Miettinen O."/>
            <person name="Hibbett D.S."/>
            <person name="Nagy L.G."/>
        </authorList>
    </citation>
    <scope>NUCLEOTIDE SEQUENCE [LARGE SCALE GENOMIC DNA]</scope>
    <source>
        <strain evidence="1 2">NL-1719</strain>
    </source>
</reference>
<dbReference type="Proteomes" id="UP000308600">
    <property type="component" value="Unassembled WGS sequence"/>
</dbReference>
<name>A0ACD3A8P7_9AGAR</name>
<accession>A0ACD3A8P7</accession>
<protein>
    <submittedName>
        <fullName evidence="1">Uncharacterized protein</fullName>
    </submittedName>
</protein>
<dbReference type="EMBL" id="ML208630">
    <property type="protein sequence ID" value="TFK61769.1"/>
    <property type="molecule type" value="Genomic_DNA"/>
</dbReference>
<organism evidence="1 2">
    <name type="scientific">Pluteus cervinus</name>
    <dbReference type="NCBI Taxonomy" id="181527"/>
    <lineage>
        <taxon>Eukaryota</taxon>
        <taxon>Fungi</taxon>
        <taxon>Dikarya</taxon>
        <taxon>Basidiomycota</taxon>
        <taxon>Agaricomycotina</taxon>
        <taxon>Agaricomycetes</taxon>
        <taxon>Agaricomycetidae</taxon>
        <taxon>Agaricales</taxon>
        <taxon>Pluteineae</taxon>
        <taxon>Pluteaceae</taxon>
        <taxon>Pluteus</taxon>
    </lineage>
</organism>
<evidence type="ECO:0000313" key="1">
    <source>
        <dbReference type="EMBL" id="TFK61769.1"/>
    </source>
</evidence>
<sequence>MATNIVLPVELERYIFEISIAIFPQTATTLVRLSKYVHDWLVPLIYEVIVSSVKDRREPGTEAIERYGPHIRHLLVGWDGNEDVLTDFLTWSPNIINLAVWCNLDDDGEWKSLAQRLPIVRLSIHPASVYNGNHTDNQIKEELTSFFSSFPQLTHLDIASEIACRSMTFFDAMPKLTYLSLYHDGYEEGYDEELPVNQRYPDLREDYPSIKFLIFLKESSLLTCYTRDTEDRSRWVDDPRAMGWVVPSYVDDWENGARGRPDVWKFATRLPEECDARERKDGSGNREEDG</sequence>
<keyword evidence="2" id="KW-1185">Reference proteome</keyword>
<gene>
    <name evidence="1" type="ORF">BDN72DRAFT_863340</name>
</gene>
<evidence type="ECO:0000313" key="2">
    <source>
        <dbReference type="Proteomes" id="UP000308600"/>
    </source>
</evidence>
<proteinExistence type="predicted"/>